<dbReference type="Gene3D" id="4.10.280.10">
    <property type="entry name" value="Helix-loop-helix DNA-binding domain"/>
    <property type="match status" value="1"/>
</dbReference>
<comment type="subcellular location">
    <subcellularLocation>
        <location evidence="1">Nucleus</location>
    </subcellularLocation>
</comment>
<evidence type="ECO:0000256" key="5">
    <source>
        <dbReference type="ARBA" id="ARBA00023163"/>
    </source>
</evidence>
<dbReference type="CDD" id="cd00130">
    <property type="entry name" value="PAS"/>
    <property type="match status" value="2"/>
</dbReference>
<dbReference type="GO" id="GO:0003677">
    <property type="term" value="F:DNA binding"/>
    <property type="evidence" value="ECO:0007669"/>
    <property type="project" value="UniProtKB-KW"/>
</dbReference>
<keyword evidence="11" id="KW-1185">Reference proteome</keyword>
<dbReference type="PROSITE" id="PS50888">
    <property type="entry name" value="BHLH"/>
    <property type="match status" value="1"/>
</dbReference>
<dbReference type="InterPro" id="IPR011598">
    <property type="entry name" value="bHLH_dom"/>
</dbReference>
<dbReference type="PROSITE" id="PS50112">
    <property type="entry name" value="PAS"/>
    <property type="match status" value="2"/>
</dbReference>
<feature type="domain" description="BHLH" evidence="9">
    <location>
        <begin position="16"/>
        <end position="69"/>
    </location>
</feature>
<dbReference type="InterPro" id="IPR000014">
    <property type="entry name" value="PAS"/>
</dbReference>
<keyword evidence="2" id="KW-0677">Repeat</keyword>
<dbReference type="SMART" id="SM00091">
    <property type="entry name" value="PAS"/>
    <property type="match status" value="2"/>
</dbReference>
<dbReference type="InterPro" id="IPR035965">
    <property type="entry name" value="PAS-like_dom_sf"/>
</dbReference>
<evidence type="ECO:0000313" key="10">
    <source>
        <dbReference type="EMBL" id="KAK9884917.1"/>
    </source>
</evidence>
<dbReference type="AlphaFoldDB" id="A0AAW1UWP9"/>
<reference evidence="10 11" key="1">
    <citation type="submission" date="2023-03" db="EMBL/GenBank/DDBJ databases">
        <title>Genome insight into feeding habits of ladybird beetles.</title>
        <authorList>
            <person name="Li H.-S."/>
            <person name="Huang Y.-H."/>
            <person name="Pang H."/>
        </authorList>
    </citation>
    <scope>NUCLEOTIDE SEQUENCE [LARGE SCALE GENOMIC DNA]</scope>
    <source>
        <strain evidence="10">SYSU_2023b</strain>
        <tissue evidence="10">Whole body</tissue>
    </source>
</reference>
<evidence type="ECO:0000256" key="2">
    <source>
        <dbReference type="ARBA" id="ARBA00022737"/>
    </source>
</evidence>
<keyword evidence="4" id="KW-0238">DNA-binding</keyword>
<keyword evidence="6" id="KW-0539">Nucleus</keyword>
<dbReference type="GO" id="GO:0005667">
    <property type="term" value="C:transcription regulator complex"/>
    <property type="evidence" value="ECO:0007669"/>
    <property type="project" value="InterPro"/>
</dbReference>
<keyword evidence="5" id="KW-0804">Transcription</keyword>
<evidence type="ECO:0008006" key="12">
    <source>
        <dbReference type="Google" id="ProtNLM"/>
    </source>
</evidence>
<dbReference type="EMBL" id="JARQZJ010000094">
    <property type="protein sequence ID" value="KAK9884917.1"/>
    <property type="molecule type" value="Genomic_DNA"/>
</dbReference>
<dbReference type="Pfam" id="PF00010">
    <property type="entry name" value="HLH"/>
    <property type="match status" value="1"/>
</dbReference>
<organism evidence="10 11">
    <name type="scientific">Henosepilachna vigintioctopunctata</name>
    <dbReference type="NCBI Taxonomy" id="420089"/>
    <lineage>
        <taxon>Eukaryota</taxon>
        <taxon>Metazoa</taxon>
        <taxon>Ecdysozoa</taxon>
        <taxon>Arthropoda</taxon>
        <taxon>Hexapoda</taxon>
        <taxon>Insecta</taxon>
        <taxon>Pterygota</taxon>
        <taxon>Neoptera</taxon>
        <taxon>Endopterygota</taxon>
        <taxon>Coleoptera</taxon>
        <taxon>Polyphaga</taxon>
        <taxon>Cucujiformia</taxon>
        <taxon>Coccinelloidea</taxon>
        <taxon>Coccinellidae</taxon>
        <taxon>Epilachninae</taxon>
        <taxon>Epilachnini</taxon>
        <taxon>Henosepilachna</taxon>
    </lineage>
</organism>
<evidence type="ECO:0000259" key="8">
    <source>
        <dbReference type="PROSITE" id="PS50112"/>
    </source>
</evidence>
<dbReference type="InterPro" id="IPR013767">
    <property type="entry name" value="PAS_fold"/>
</dbReference>
<accession>A0AAW1UWP9</accession>
<dbReference type="InterPro" id="IPR001067">
    <property type="entry name" value="Nuc_translocat"/>
</dbReference>
<comment type="caution">
    <text evidence="10">The sequence shown here is derived from an EMBL/GenBank/DDBJ whole genome shotgun (WGS) entry which is preliminary data.</text>
</comment>
<evidence type="ECO:0000259" key="9">
    <source>
        <dbReference type="PROSITE" id="PS50888"/>
    </source>
</evidence>
<evidence type="ECO:0000256" key="4">
    <source>
        <dbReference type="ARBA" id="ARBA00023125"/>
    </source>
</evidence>
<dbReference type="GO" id="GO:0045944">
    <property type="term" value="P:positive regulation of transcription by RNA polymerase II"/>
    <property type="evidence" value="ECO:0007669"/>
    <property type="project" value="UniProtKB-ARBA"/>
</dbReference>
<dbReference type="SUPFAM" id="SSF55785">
    <property type="entry name" value="PYP-like sensor domain (PAS domain)"/>
    <property type="match status" value="2"/>
</dbReference>
<dbReference type="GO" id="GO:0046983">
    <property type="term" value="F:protein dimerization activity"/>
    <property type="evidence" value="ECO:0007669"/>
    <property type="project" value="InterPro"/>
</dbReference>
<dbReference type="Gene3D" id="3.30.450.20">
    <property type="entry name" value="PAS domain"/>
    <property type="match status" value="2"/>
</dbReference>
<sequence>MSNLYHISDEGPSCNSSREMRNRAEKMRRDKLNSYIGELATLVPMVASSAKKMDKTSILRLTATHLRINQTLLRSNPQVEMPKQIDQYLLEQIVCNELGGFMLILTVSGKIIFVSHTVENLLGYLQTDLMGQSIYNITSQTDHDKLRTYLTSSGDLETSWRKYFTISLKRAGPKSEAPVFESVRVMGIHRPCGTPHDFNQNTSTSNEVVAINSANNDILVLFIRVNRPEPISNKLLDASRDEYITRHLVDGRIINCDHRISLVAGYMTDEVAGLSAFKFMHKDDLHFVIVALRQMYDRGETKGSSCYRLLSRNSKFIYLKTNGFLEVDSQGTVESFICINTLVDEKEGIRLNEDMKRRYSAYVNFNTIPSSPDSHPSKESVEDPQHVEQAVMHLIRNLPSPGSDICSTPSPKLHYVNEKQDCDAHLTEISTDNYHGTIKTVMKRPPSTDLDANLSLKRRKSLSSIYSIGSTPMAFPDALLPTRKAVIKKETI</sequence>
<feature type="domain" description="PAS" evidence="8">
    <location>
        <begin position="250"/>
        <end position="299"/>
    </location>
</feature>
<feature type="region of interest" description="Disordered" evidence="7">
    <location>
        <begin position="1"/>
        <end position="24"/>
    </location>
</feature>
<dbReference type="SMART" id="SM00353">
    <property type="entry name" value="HLH"/>
    <property type="match status" value="1"/>
</dbReference>
<dbReference type="PRINTS" id="PR00785">
    <property type="entry name" value="NCTRNSLOCATR"/>
</dbReference>
<evidence type="ECO:0000256" key="6">
    <source>
        <dbReference type="ARBA" id="ARBA00023242"/>
    </source>
</evidence>
<evidence type="ECO:0000256" key="1">
    <source>
        <dbReference type="ARBA" id="ARBA00004123"/>
    </source>
</evidence>
<dbReference type="GO" id="GO:0003700">
    <property type="term" value="F:DNA-binding transcription factor activity"/>
    <property type="evidence" value="ECO:0007669"/>
    <property type="project" value="InterPro"/>
</dbReference>
<proteinExistence type="predicted"/>
<evidence type="ECO:0000256" key="7">
    <source>
        <dbReference type="SAM" id="MobiDB-lite"/>
    </source>
</evidence>
<name>A0AAW1UWP9_9CUCU</name>
<dbReference type="InterPro" id="IPR050933">
    <property type="entry name" value="Circadian_TF"/>
</dbReference>
<protein>
    <recommendedName>
        <fullName evidence="12">Methoprene-tolerant protein</fullName>
    </recommendedName>
</protein>
<dbReference type="SUPFAM" id="SSF47459">
    <property type="entry name" value="HLH, helix-loop-helix DNA-binding domain"/>
    <property type="match status" value="1"/>
</dbReference>
<dbReference type="GO" id="GO:0005634">
    <property type="term" value="C:nucleus"/>
    <property type="evidence" value="ECO:0007669"/>
    <property type="project" value="UniProtKB-SubCell"/>
</dbReference>
<dbReference type="NCBIfam" id="TIGR00229">
    <property type="entry name" value="sensory_box"/>
    <property type="match status" value="1"/>
</dbReference>
<dbReference type="GO" id="GO:0005737">
    <property type="term" value="C:cytoplasm"/>
    <property type="evidence" value="ECO:0007669"/>
    <property type="project" value="InterPro"/>
</dbReference>
<dbReference type="Proteomes" id="UP001431783">
    <property type="component" value="Unassembled WGS sequence"/>
</dbReference>
<evidence type="ECO:0000313" key="11">
    <source>
        <dbReference type="Proteomes" id="UP001431783"/>
    </source>
</evidence>
<dbReference type="Pfam" id="PF14598">
    <property type="entry name" value="PAS_11"/>
    <property type="match status" value="1"/>
</dbReference>
<evidence type="ECO:0000256" key="3">
    <source>
        <dbReference type="ARBA" id="ARBA00023015"/>
    </source>
</evidence>
<dbReference type="PANTHER" id="PTHR23042">
    <property type="entry name" value="CIRCADIAN PROTEIN CLOCK/ARNT/BMAL/PAS"/>
    <property type="match status" value="1"/>
</dbReference>
<keyword evidence="3" id="KW-0805">Transcription regulation</keyword>
<gene>
    <name evidence="10" type="ORF">WA026_009154</name>
</gene>
<dbReference type="InterPro" id="IPR036638">
    <property type="entry name" value="HLH_DNA-bd_sf"/>
</dbReference>
<feature type="domain" description="PAS" evidence="8">
    <location>
        <begin position="86"/>
        <end position="150"/>
    </location>
</feature>
<dbReference type="CDD" id="cd11391">
    <property type="entry name" value="bHLH_PAS"/>
    <property type="match status" value="1"/>
</dbReference>
<dbReference type="Pfam" id="PF00989">
    <property type="entry name" value="PAS"/>
    <property type="match status" value="1"/>
</dbReference>